<dbReference type="STRING" id="1121937.GCA_000423125_01413"/>
<dbReference type="InterPro" id="IPR029058">
    <property type="entry name" value="AB_hydrolase_fold"/>
</dbReference>
<proteinExistence type="predicted"/>
<dbReference type="Proteomes" id="UP000259273">
    <property type="component" value="Unassembled WGS sequence"/>
</dbReference>
<protein>
    <submittedName>
        <fullName evidence="2">Carboxymethylenebutenolidase</fullName>
    </submittedName>
</protein>
<dbReference type="SUPFAM" id="SSF53474">
    <property type="entry name" value="alpha/beta-Hydrolases"/>
    <property type="match status" value="1"/>
</dbReference>
<dbReference type="Gene3D" id="3.40.50.1820">
    <property type="entry name" value="alpha/beta hydrolase"/>
    <property type="match status" value="1"/>
</dbReference>
<gene>
    <name evidence="2" type="ORF">DCP75_03775</name>
</gene>
<evidence type="ECO:0000313" key="2">
    <source>
        <dbReference type="EMBL" id="HAN26835.1"/>
    </source>
</evidence>
<dbReference type="Pfam" id="PF01738">
    <property type="entry name" value="DLH"/>
    <property type="match status" value="1"/>
</dbReference>
<dbReference type="EMBL" id="DMND01000061">
    <property type="protein sequence ID" value="HAN26835.1"/>
    <property type="molecule type" value="Genomic_DNA"/>
</dbReference>
<organism evidence="2 3">
    <name type="scientific">Haliea salexigens</name>
    <dbReference type="NCBI Taxonomy" id="287487"/>
    <lineage>
        <taxon>Bacteria</taxon>
        <taxon>Pseudomonadati</taxon>
        <taxon>Pseudomonadota</taxon>
        <taxon>Gammaproteobacteria</taxon>
        <taxon>Cellvibrionales</taxon>
        <taxon>Halieaceae</taxon>
        <taxon>Haliea</taxon>
    </lineage>
</organism>
<dbReference type="PANTHER" id="PTHR22946:SF0">
    <property type="entry name" value="DIENELACTONE HYDROLASE DOMAIN-CONTAINING PROTEIN"/>
    <property type="match status" value="1"/>
</dbReference>
<dbReference type="PANTHER" id="PTHR22946">
    <property type="entry name" value="DIENELACTONE HYDROLASE DOMAIN-CONTAINING PROTEIN-RELATED"/>
    <property type="match status" value="1"/>
</dbReference>
<feature type="domain" description="Dienelactone hydrolase" evidence="1">
    <location>
        <begin position="19"/>
        <end position="237"/>
    </location>
</feature>
<sequence>MSIQTRLIEYSHAGATYEGFLAWDDSATQPRPGVAVAHTWAGRGAFEQDKAVALAEAGYVGFALDMFGRGVYGEGTEECQALIAPLLADRALLQALVNKAVSVLGEQPEVDAKRLAAMGYCFGGLTVLDLARSGADVRGVVSFHGLFNAPETSTGASIRAKVLCLHGYDDPMVPPESVLALAAELTAAGADWQIHAYGNTLHAFTNPAANDPGFGAVYNADADRRSAQALNDFLAEVLA</sequence>
<accession>A0A3C1KJN7</accession>
<evidence type="ECO:0000259" key="1">
    <source>
        <dbReference type="Pfam" id="PF01738"/>
    </source>
</evidence>
<dbReference type="InterPro" id="IPR002925">
    <property type="entry name" value="Dienelactn_hydro"/>
</dbReference>
<dbReference type="GO" id="GO:0016787">
    <property type="term" value="F:hydrolase activity"/>
    <property type="evidence" value="ECO:0007669"/>
    <property type="project" value="InterPro"/>
</dbReference>
<name>A0A3C1KJN7_9GAMM</name>
<reference evidence="2 3" key="1">
    <citation type="journal article" date="2018" name="Nat. Biotechnol.">
        <title>A standardized bacterial taxonomy based on genome phylogeny substantially revises the tree of life.</title>
        <authorList>
            <person name="Parks D.H."/>
            <person name="Chuvochina M."/>
            <person name="Waite D.W."/>
            <person name="Rinke C."/>
            <person name="Skarshewski A."/>
            <person name="Chaumeil P.A."/>
            <person name="Hugenholtz P."/>
        </authorList>
    </citation>
    <scope>NUCLEOTIDE SEQUENCE [LARGE SCALE GENOMIC DNA]</scope>
    <source>
        <strain evidence="2">UBA9158</strain>
    </source>
</reference>
<evidence type="ECO:0000313" key="3">
    <source>
        <dbReference type="Proteomes" id="UP000259273"/>
    </source>
</evidence>
<dbReference type="AlphaFoldDB" id="A0A3C1KJN7"/>
<dbReference type="InterPro" id="IPR050261">
    <property type="entry name" value="FrsA_esterase"/>
</dbReference>
<comment type="caution">
    <text evidence="2">The sequence shown here is derived from an EMBL/GenBank/DDBJ whole genome shotgun (WGS) entry which is preliminary data.</text>
</comment>